<reference evidence="6" key="1">
    <citation type="submission" date="2022-11" db="UniProtKB">
        <authorList>
            <consortium name="WormBaseParasite"/>
        </authorList>
    </citation>
    <scope>IDENTIFICATION</scope>
</reference>
<dbReference type="OMA" id="ERHLINV"/>
<dbReference type="Pfam" id="PF09743">
    <property type="entry name" value="E3_UFM1_ligase"/>
    <property type="match status" value="1"/>
</dbReference>
<dbReference type="AlphaFoldDB" id="A0A915K3M2"/>
<dbReference type="GO" id="GO:0034976">
    <property type="term" value="P:response to endoplasmic reticulum stress"/>
    <property type="evidence" value="ECO:0007669"/>
    <property type="project" value="TreeGrafter"/>
</dbReference>
<dbReference type="GO" id="GO:0061666">
    <property type="term" value="F:UFM1 ligase activity"/>
    <property type="evidence" value="ECO:0007669"/>
    <property type="project" value="InterPro"/>
</dbReference>
<dbReference type="PANTHER" id="PTHR31057:SF0">
    <property type="entry name" value="E3 UFM1-PROTEIN LIGASE 1"/>
    <property type="match status" value="1"/>
</dbReference>
<dbReference type="GO" id="GO:0032434">
    <property type="term" value="P:regulation of proteasomal ubiquitin-dependent protein catabolic process"/>
    <property type="evidence" value="ECO:0007669"/>
    <property type="project" value="TreeGrafter"/>
</dbReference>
<sequence>MVSWEEIKKLAADLHRVQLGDSAKRLSDRNCIEVIANLIERHLINVVFSLDGKEYVTRDYLKTQIINETLANGGRIALFDLQQILNVDYQTIEIEAKQIADNNRSHYSLCLGQLISRDYFEKICSEVNEKLEECGRLTLSDITKCYDLPMDALIAEITQQLGRKIKATLDTMDNGVLYTQDYMELQASIIRGALSAVTK</sequence>
<organism evidence="5 6">
    <name type="scientific">Romanomermis culicivorax</name>
    <name type="common">Nematode worm</name>
    <dbReference type="NCBI Taxonomy" id="13658"/>
    <lineage>
        <taxon>Eukaryota</taxon>
        <taxon>Metazoa</taxon>
        <taxon>Ecdysozoa</taxon>
        <taxon>Nematoda</taxon>
        <taxon>Enoplea</taxon>
        <taxon>Dorylaimia</taxon>
        <taxon>Mermithida</taxon>
        <taxon>Mermithoidea</taxon>
        <taxon>Mermithidae</taxon>
        <taxon>Romanomermis</taxon>
    </lineage>
</organism>
<dbReference type="InterPro" id="IPR018611">
    <property type="entry name" value="Ufl1"/>
</dbReference>
<evidence type="ECO:0000313" key="5">
    <source>
        <dbReference type="Proteomes" id="UP000887565"/>
    </source>
</evidence>
<dbReference type="PANTHER" id="PTHR31057">
    <property type="entry name" value="E3 UFM1-PROTEIN LIGASE 1"/>
    <property type="match status" value="1"/>
</dbReference>
<evidence type="ECO:0000256" key="2">
    <source>
        <dbReference type="ARBA" id="ARBA00014160"/>
    </source>
</evidence>
<dbReference type="InterPro" id="IPR056579">
    <property type="entry name" value="Ufl1_N"/>
</dbReference>
<dbReference type="Proteomes" id="UP000887565">
    <property type="component" value="Unplaced"/>
</dbReference>
<dbReference type="GO" id="GO:1990592">
    <property type="term" value="P:protein K69-linked ufmylation"/>
    <property type="evidence" value="ECO:0007669"/>
    <property type="project" value="TreeGrafter"/>
</dbReference>
<proteinExistence type="predicted"/>
<dbReference type="WBParaSite" id="nRc.2.0.1.t32812-RA">
    <property type="protein sequence ID" value="nRc.2.0.1.t32812-RA"/>
    <property type="gene ID" value="nRc.2.0.1.g32812"/>
</dbReference>
<accession>A0A915K3M2</accession>
<comment type="function">
    <text evidence="1">E3 UFM1-protein ligase that mediates ufmylation of target proteins.</text>
</comment>
<evidence type="ECO:0000256" key="3">
    <source>
        <dbReference type="ARBA" id="ARBA00030452"/>
    </source>
</evidence>
<dbReference type="GO" id="GO:0005789">
    <property type="term" value="C:endoplasmic reticulum membrane"/>
    <property type="evidence" value="ECO:0007669"/>
    <property type="project" value="TreeGrafter"/>
</dbReference>
<evidence type="ECO:0000313" key="6">
    <source>
        <dbReference type="WBParaSite" id="nRc.2.0.1.t32812-RA"/>
    </source>
</evidence>
<evidence type="ECO:0000256" key="1">
    <source>
        <dbReference type="ARBA" id="ARBA00003950"/>
    </source>
</evidence>
<evidence type="ECO:0000259" key="4">
    <source>
        <dbReference type="Pfam" id="PF09743"/>
    </source>
</evidence>
<protein>
    <recommendedName>
        <fullName evidence="2">E3 UFM1-protein ligase 1 homolog</fullName>
    </recommendedName>
    <alternativeName>
        <fullName evidence="3">E3 UFM1-protein transferase 1 homolog</fullName>
    </alternativeName>
</protein>
<feature type="domain" description="E3 UFM1-protein ligase 1-like N-terminal" evidence="4">
    <location>
        <begin position="6"/>
        <end position="199"/>
    </location>
</feature>
<keyword evidence="5" id="KW-1185">Reference proteome</keyword>
<name>A0A915K3M2_ROMCU</name>